<dbReference type="GO" id="GO:0110154">
    <property type="term" value="P:RNA decapping"/>
    <property type="evidence" value="ECO:0007669"/>
    <property type="project" value="TreeGrafter"/>
</dbReference>
<dbReference type="Gene3D" id="3.60.21.10">
    <property type="match status" value="1"/>
</dbReference>
<evidence type="ECO:0000313" key="2">
    <source>
        <dbReference type="EMBL" id="NIK88343.1"/>
    </source>
</evidence>
<organism evidence="2 3">
    <name type="scientific">Rhizomicrobium palustre</name>
    <dbReference type="NCBI Taxonomy" id="189966"/>
    <lineage>
        <taxon>Bacteria</taxon>
        <taxon>Pseudomonadati</taxon>
        <taxon>Pseudomonadota</taxon>
        <taxon>Alphaproteobacteria</taxon>
        <taxon>Micropepsales</taxon>
        <taxon>Micropepsaceae</taxon>
        <taxon>Rhizomicrobium</taxon>
    </lineage>
</organism>
<gene>
    <name evidence="2" type="ORF">FHS83_001661</name>
</gene>
<sequence length="265" mass="29473">MRAVNGDEPQRKDWITRLFGAPALRARVPDSTVVYAIGDVHGRFDLLYQLLLKIFAMPKAERNVLIFLGDYIDRGPSSREVIELLLRLKVPGWEIIPLAGNHEISLLEFLQNPAIYPAWKTYGADLTLLSYGVRPPVLSNDIAQVHAEFVAKFPKGHAEFLSSLQHAHTEGDYFFVHAGVRPGVALEKQSSEDLLWIREEFLACERSFGKVIVHGHTPCEAPVVLPNRIGIDTGAYASNRLTAIKLYADKLSFLSADDNNSTPAA</sequence>
<dbReference type="RefSeq" id="WP_167082528.1">
    <property type="nucleotide sequence ID" value="NZ_BAAADC010000001.1"/>
</dbReference>
<dbReference type="EMBL" id="JAASRM010000001">
    <property type="protein sequence ID" value="NIK88343.1"/>
    <property type="molecule type" value="Genomic_DNA"/>
</dbReference>
<dbReference type="GO" id="GO:0005737">
    <property type="term" value="C:cytoplasm"/>
    <property type="evidence" value="ECO:0007669"/>
    <property type="project" value="TreeGrafter"/>
</dbReference>
<evidence type="ECO:0000259" key="1">
    <source>
        <dbReference type="Pfam" id="PF00149"/>
    </source>
</evidence>
<dbReference type="PANTHER" id="PTHR42850">
    <property type="entry name" value="METALLOPHOSPHOESTERASE"/>
    <property type="match status" value="1"/>
</dbReference>
<dbReference type="SUPFAM" id="SSF56300">
    <property type="entry name" value="Metallo-dependent phosphatases"/>
    <property type="match status" value="1"/>
</dbReference>
<dbReference type="InterPro" id="IPR050126">
    <property type="entry name" value="Ap4A_hydrolase"/>
</dbReference>
<evidence type="ECO:0000313" key="3">
    <source>
        <dbReference type="Proteomes" id="UP000570514"/>
    </source>
</evidence>
<dbReference type="GO" id="GO:0008803">
    <property type="term" value="F:bis(5'-nucleosyl)-tetraphosphatase (symmetrical) activity"/>
    <property type="evidence" value="ECO:0007669"/>
    <property type="project" value="TreeGrafter"/>
</dbReference>
<proteinExistence type="predicted"/>
<dbReference type="InterPro" id="IPR029052">
    <property type="entry name" value="Metallo-depent_PP-like"/>
</dbReference>
<dbReference type="Pfam" id="PF00149">
    <property type="entry name" value="Metallophos"/>
    <property type="match status" value="1"/>
</dbReference>
<comment type="caution">
    <text evidence="2">The sequence shown here is derived from an EMBL/GenBank/DDBJ whole genome shotgun (WGS) entry which is preliminary data.</text>
</comment>
<dbReference type="InterPro" id="IPR006186">
    <property type="entry name" value="Ser/Thr-sp_prot-phosphatase"/>
</dbReference>
<keyword evidence="3" id="KW-1185">Reference proteome</keyword>
<feature type="domain" description="Calcineurin-like phosphoesterase" evidence="1">
    <location>
        <begin position="34"/>
        <end position="220"/>
    </location>
</feature>
<dbReference type="PANTHER" id="PTHR42850:SF4">
    <property type="entry name" value="ZINC-DEPENDENT ENDOPOLYPHOSPHATASE"/>
    <property type="match status" value="1"/>
</dbReference>
<name>A0A846MYH2_9PROT</name>
<dbReference type="InterPro" id="IPR004843">
    <property type="entry name" value="Calcineurin-like_PHP"/>
</dbReference>
<accession>A0A846MYH2</accession>
<protein>
    <submittedName>
        <fullName evidence="2">Serine/threonine protein phosphatase 1</fullName>
        <ecNumber evidence="2">3.1.3.16</ecNumber>
    </submittedName>
</protein>
<dbReference type="GO" id="GO:0004722">
    <property type="term" value="F:protein serine/threonine phosphatase activity"/>
    <property type="evidence" value="ECO:0007669"/>
    <property type="project" value="UniProtKB-EC"/>
</dbReference>
<dbReference type="AlphaFoldDB" id="A0A846MYH2"/>
<reference evidence="2 3" key="1">
    <citation type="submission" date="2020-03" db="EMBL/GenBank/DDBJ databases">
        <title>Genomic Encyclopedia of Type Strains, Phase IV (KMG-IV): sequencing the most valuable type-strain genomes for metagenomic binning, comparative biology and taxonomic classification.</title>
        <authorList>
            <person name="Goeker M."/>
        </authorList>
    </citation>
    <scope>NUCLEOTIDE SEQUENCE [LARGE SCALE GENOMIC DNA]</scope>
    <source>
        <strain evidence="2 3">DSM 19867</strain>
    </source>
</reference>
<dbReference type="PRINTS" id="PR00114">
    <property type="entry name" value="STPHPHTASE"/>
</dbReference>
<dbReference type="CDD" id="cd00144">
    <property type="entry name" value="MPP_PPP_family"/>
    <property type="match status" value="1"/>
</dbReference>
<keyword evidence="2" id="KW-0378">Hydrolase</keyword>
<dbReference type="Proteomes" id="UP000570514">
    <property type="component" value="Unassembled WGS sequence"/>
</dbReference>
<dbReference type="EC" id="3.1.3.16" evidence="2"/>